<dbReference type="Proteomes" id="UP000235786">
    <property type="component" value="Unassembled WGS sequence"/>
</dbReference>
<organism evidence="2 3">
    <name type="scientific">Hyaloscypha variabilis (strain UAMH 11265 / GT02V1 / F)</name>
    <name type="common">Meliniomyces variabilis</name>
    <dbReference type="NCBI Taxonomy" id="1149755"/>
    <lineage>
        <taxon>Eukaryota</taxon>
        <taxon>Fungi</taxon>
        <taxon>Dikarya</taxon>
        <taxon>Ascomycota</taxon>
        <taxon>Pezizomycotina</taxon>
        <taxon>Leotiomycetes</taxon>
        <taxon>Helotiales</taxon>
        <taxon>Hyaloscyphaceae</taxon>
        <taxon>Hyaloscypha</taxon>
        <taxon>Hyaloscypha variabilis</taxon>
    </lineage>
</organism>
<feature type="region of interest" description="Disordered" evidence="1">
    <location>
        <begin position="1"/>
        <end position="34"/>
    </location>
</feature>
<dbReference type="SUPFAM" id="SSF52047">
    <property type="entry name" value="RNI-like"/>
    <property type="match status" value="1"/>
</dbReference>
<dbReference type="AlphaFoldDB" id="A0A2J6RBA4"/>
<dbReference type="CDD" id="cd09917">
    <property type="entry name" value="F-box_SF"/>
    <property type="match status" value="1"/>
</dbReference>
<gene>
    <name evidence="2" type="ORF">L207DRAFT_586815</name>
</gene>
<evidence type="ECO:0000313" key="3">
    <source>
        <dbReference type="Proteomes" id="UP000235786"/>
    </source>
</evidence>
<evidence type="ECO:0008006" key="4">
    <source>
        <dbReference type="Google" id="ProtNLM"/>
    </source>
</evidence>
<reference evidence="2 3" key="1">
    <citation type="submission" date="2016-04" db="EMBL/GenBank/DDBJ databases">
        <title>A degradative enzymes factory behind the ericoid mycorrhizal symbiosis.</title>
        <authorList>
            <consortium name="DOE Joint Genome Institute"/>
            <person name="Martino E."/>
            <person name="Morin E."/>
            <person name="Grelet G."/>
            <person name="Kuo A."/>
            <person name="Kohler A."/>
            <person name="Daghino S."/>
            <person name="Barry K."/>
            <person name="Choi C."/>
            <person name="Cichocki N."/>
            <person name="Clum A."/>
            <person name="Copeland A."/>
            <person name="Hainaut M."/>
            <person name="Haridas S."/>
            <person name="Labutti K."/>
            <person name="Lindquist E."/>
            <person name="Lipzen A."/>
            <person name="Khouja H.-R."/>
            <person name="Murat C."/>
            <person name="Ohm R."/>
            <person name="Olson A."/>
            <person name="Spatafora J."/>
            <person name="Veneault-Fourrey C."/>
            <person name="Henrissat B."/>
            <person name="Grigoriev I."/>
            <person name="Martin F."/>
            <person name="Perotto S."/>
        </authorList>
    </citation>
    <scope>NUCLEOTIDE SEQUENCE [LARGE SCALE GENOMIC DNA]</scope>
    <source>
        <strain evidence="2 3">F</strain>
    </source>
</reference>
<name>A0A2J6RBA4_HYAVF</name>
<proteinExistence type="predicted"/>
<evidence type="ECO:0000313" key="2">
    <source>
        <dbReference type="EMBL" id="PMD35777.1"/>
    </source>
</evidence>
<feature type="compositionally biased region" description="Polar residues" evidence="1">
    <location>
        <begin position="14"/>
        <end position="34"/>
    </location>
</feature>
<dbReference type="OrthoDB" id="5422579at2759"/>
<protein>
    <recommendedName>
        <fullName evidence="4">F-box domain-containing protein</fullName>
    </recommendedName>
</protein>
<keyword evidence="3" id="KW-1185">Reference proteome</keyword>
<dbReference type="EMBL" id="KZ613951">
    <property type="protein sequence ID" value="PMD35777.1"/>
    <property type="molecule type" value="Genomic_DNA"/>
</dbReference>
<sequence length="609" mass="70096">MEARNEYGDGSKPSAATVTPNTSASINPVPSTTVKENQLNMPTELWEKIFVLLGQKDIKSVRLSWRRWTNIASRFLFRTFVFRVDRRDFERFDIVSHNDSMIAGINSLCFEIGTMDIGWVAYQLGFGYMQEYNSARLPSPRSEYTHEGLKIAKDMLVQEYAAWNTRWHEASQNFTDLNKMTTILAKLKSLRGVDISCKATPFTNKMLLDAWMSGSHRQNLKRASKEFVTLLMALHRTSTQVHHLAHDQLPINFFSLKETLLTKLTSSLQHLTTLRLTIDAHSAPHPRCWNGLGKFLCSIPGLKNLRFGFAPFDVGLTDQGTWLHAEDNLAQWYVPLWKMLEEHTWRHLSHLRLDGLMVCEIGLSELLVRHAPTLQCLDLFNLALWSGSFEGLLSSLRSELKLKNFRLWGVVRGFHTPYDAWRLQPTINLDDEVWSPELKAHAMQKASILTDVWKRFHELSSPDISRRLDLFMTPGLSWPWPLHASDALERLIRPPHFRGIHTDQCQQDCVRSVAEINQAWDEGIQRTLHGWTDGSAPETEGIGEAKIITIYDENGFDDGGFNEDGFNEDMVYFMDIYEDWQGAKDPISRYACERMMRESILSQIPRYSQ</sequence>
<evidence type="ECO:0000256" key="1">
    <source>
        <dbReference type="SAM" id="MobiDB-lite"/>
    </source>
</evidence>
<accession>A0A2J6RBA4</accession>